<comment type="catalytic activity">
    <reaction evidence="3">
        <text>an (S)-2-haloacid + H2O = a (2R)-2-hydroxycarboxylate + a halide anion + H(+)</text>
        <dbReference type="Rhea" id="RHEA:11192"/>
        <dbReference type="ChEBI" id="CHEBI:15377"/>
        <dbReference type="ChEBI" id="CHEBI:15378"/>
        <dbReference type="ChEBI" id="CHEBI:16042"/>
        <dbReference type="ChEBI" id="CHEBI:58314"/>
        <dbReference type="ChEBI" id="CHEBI:137405"/>
        <dbReference type="EC" id="3.8.1.2"/>
    </reaction>
</comment>
<comment type="function">
    <text evidence="3">Catalyzes the hydrolytic dehalogenation of small (S)-2-haloalkanoic acids to yield the corresponding (R)-2-hydroxyalkanoic acids.</text>
</comment>
<evidence type="ECO:0000256" key="1">
    <source>
        <dbReference type="ARBA" id="ARBA00008106"/>
    </source>
</evidence>
<dbReference type="InterPro" id="IPR006439">
    <property type="entry name" value="HAD-SF_hydro_IA"/>
</dbReference>
<evidence type="ECO:0000256" key="2">
    <source>
        <dbReference type="ARBA" id="ARBA00022801"/>
    </source>
</evidence>
<dbReference type="SFLD" id="SFLDS00003">
    <property type="entry name" value="Haloacid_Dehalogenase"/>
    <property type="match status" value="1"/>
</dbReference>
<dbReference type="InterPro" id="IPR006328">
    <property type="entry name" value="2-HAD"/>
</dbReference>
<evidence type="ECO:0000313" key="4">
    <source>
        <dbReference type="EMBL" id="AVO44025.1"/>
    </source>
</evidence>
<sequence>MPATAFMFDAYGTLFDVHAAVERAGAPLGPLAGPVSQLWRTKQLEYSWITTMMGGFEDFWTLTGRGLDFALARHGVADPVLRQALLAAYETLDAYPDVAPALGRLKAAGKTTAIFTNGTRAMVDKAIAAAGIGALLDAVVTVEDVGAYKPVPAVYAHAQGTLGVPSAGDVVFVSSNRWDVAGAARFGFVPVWVNRTGMPNEYPGADPVATLPDLAGLQPTLVA</sequence>
<dbReference type="NCBIfam" id="TIGR01493">
    <property type="entry name" value="HAD-SF-IA-v2"/>
    <property type="match status" value="1"/>
</dbReference>
<dbReference type="CDD" id="cd02588">
    <property type="entry name" value="HAD_L2-DEX"/>
    <property type="match status" value="1"/>
</dbReference>
<organism evidence="4 5">
    <name type="scientific">Phreatobacter cathodiphilus</name>
    <dbReference type="NCBI Taxonomy" id="1868589"/>
    <lineage>
        <taxon>Bacteria</taxon>
        <taxon>Pseudomonadati</taxon>
        <taxon>Pseudomonadota</taxon>
        <taxon>Alphaproteobacteria</taxon>
        <taxon>Hyphomicrobiales</taxon>
        <taxon>Phreatobacteraceae</taxon>
        <taxon>Phreatobacter</taxon>
    </lineage>
</organism>
<dbReference type="OrthoDB" id="7989657at2"/>
<dbReference type="Gene3D" id="3.40.50.1000">
    <property type="entry name" value="HAD superfamily/HAD-like"/>
    <property type="match status" value="1"/>
</dbReference>
<dbReference type="AlphaFoldDB" id="A0A2S0N7B4"/>
<evidence type="ECO:0000313" key="5">
    <source>
        <dbReference type="Proteomes" id="UP000237889"/>
    </source>
</evidence>
<dbReference type="InterPro" id="IPR023198">
    <property type="entry name" value="PGP-like_dom2"/>
</dbReference>
<dbReference type="EC" id="3.8.1.2" evidence="3"/>
<evidence type="ECO:0000256" key="3">
    <source>
        <dbReference type="RuleBase" id="RU368077"/>
    </source>
</evidence>
<proteinExistence type="inferred from homology"/>
<gene>
    <name evidence="4" type="ORF">C6569_02510</name>
</gene>
<dbReference type="PANTHER" id="PTHR43316">
    <property type="entry name" value="HYDROLASE, HALOACID DELAHOGENASE-RELATED"/>
    <property type="match status" value="1"/>
</dbReference>
<protein>
    <recommendedName>
        <fullName evidence="3">(S)-2-haloacid dehalogenase</fullName>
        <ecNumber evidence="3">3.8.1.2</ecNumber>
    </recommendedName>
    <alternativeName>
        <fullName evidence="3">2-haloalkanoic acid dehalogenase</fullName>
    </alternativeName>
    <alternativeName>
        <fullName evidence="3">Halocarboxylic acid halidohydrolase</fullName>
    </alternativeName>
    <alternativeName>
        <fullName evidence="3">L-2-haloacid dehalogenase</fullName>
    </alternativeName>
</protein>
<dbReference type="PRINTS" id="PR00413">
    <property type="entry name" value="HADHALOGNASE"/>
</dbReference>
<dbReference type="SFLD" id="SFLDG01129">
    <property type="entry name" value="C1.5:_HAD__Beta-PGM__Phosphata"/>
    <property type="match status" value="1"/>
</dbReference>
<dbReference type="NCBIfam" id="TIGR01428">
    <property type="entry name" value="HAD_type_II"/>
    <property type="match status" value="1"/>
</dbReference>
<dbReference type="InterPro" id="IPR051540">
    <property type="entry name" value="S-2-haloacid_dehalogenase"/>
</dbReference>
<reference evidence="4 5" key="1">
    <citation type="submission" date="2018-03" db="EMBL/GenBank/DDBJ databases">
        <title>Genome sequencing of Phreatobacter sp.</title>
        <authorList>
            <person name="Kim S.-J."/>
            <person name="Heo J."/>
            <person name="Kwon S.-W."/>
        </authorList>
    </citation>
    <scope>NUCLEOTIDE SEQUENCE [LARGE SCALE GENOMIC DNA]</scope>
    <source>
        <strain evidence="4 5">S-12</strain>
    </source>
</reference>
<dbReference type="SFLD" id="SFLDF00045">
    <property type="entry name" value="2-haloacid_dehalogenase"/>
    <property type="match status" value="1"/>
</dbReference>
<dbReference type="Pfam" id="PF00702">
    <property type="entry name" value="Hydrolase"/>
    <property type="match status" value="1"/>
</dbReference>
<keyword evidence="5" id="KW-1185">Reference proteome</keyword>
<dbReference type="KEGG" id="phr:C6569_02510"/>
<dbReference type="InterPro" id="IPR023214">
    <property type="entry name" value="HAD_sf"/>
</dbReference>
<dbReference type="SUPFAM" id="SSF56784">
    <property type="entry name" value="HAD-like"/>
    <property type="match status" value="1"/>
</dbReference>
<accession>A0A2S0N7B4</accession>
<dbReference type="PANTHER" id="PTHR43316:SF3">
    <property type="entry name" value="HALOACID DEHALOGENASE, TYPE II (AFU_ORTHOLOGUE AFUA_2G07750)-RELATED"/>
    <property type="match status" value="1"/>
</dbReference>
<comment type="similarity">
    <text evidence="1 3">Belongs to the HAD-like hydrolase superfamily. S-2-haloalkanoic acid dehalogenase family.</text>
</comment>
<dbReference type="RefSeq" id="WP_106747355.1">
    <property type="nucleotide sequence ID" value="NZ_CP027668.1"/>
</dbReference>
<dbReference type="SFLD" id="SFLDG01135">
    <property type="entry name" value="C1.5.6:_HAD__Beta-PGM__Phospha"/>
    <property type="match status" value="1"/>
</dbReference>
<dbReference type="Gene3D" id="1.10.150.240">
    <property type="entry name" value="Putative phosphatase, domain 2"/>
    <property type="match status" value="1"/>
</dbReference>
<dbReference type="Proteomes" id="UP000237889">
    <property type="component" value="Chromosome"/>
</dbReference>
<dbReference type="EMBL" id="CP027668">
    <property type="protein sequence ID" value="AVO44025.1"/>
    <property type="molecule type" value="Genomic_DNA"/>
</dbReference>
<keyword evidence="2 3" id="KW-0378">Hydrolase</keyword>
<name>A0A2S0N7B4_9HYPH</name>
<dbReference type="InterPro" id="IPR036412">
    <property type="entry name" value="HAD-like_sf"/>
</dbReference>
<dbReference type="GO" id="GO:0018784">
    <property type="term" value="F:(S)-2-haloacid dehalogenase activity"/>
    <property type="evidence" value="ECO:0007669"/>
    <property type="project" value="UniProtKB-UniRule"/>
</dbReference>